<dbReference type="FunFam" id="1.10.10.10:FF:000087">
    <property type="entry name" value="Transcriptional adapter 2"/>
    <property type="match status" value="1"/>
</dbReference>
<organism evidence="16 17">
    <name type="scientific">Synchytrium endobioticum</name>
    <dbReference type="NCBI Taxonomy" id="286115"/>
    <lineage>
        <taxon>Eukaryota</taxon>
        <taxon>Fungi</taxon>
        <taxon>Fungi incertae sedis</taxon>
        <taxon>Chytridiomycota</taxon>
        <taxon>Chytridiomycota incertae sedis</taxon>
        <taxon>Chytridiomycetes</taxon>
        <taxon>Synchytriales</taxon>
        <taxon>Synchytriaceae</taxon>
        <taxon>Synchytrium</taxon>
    </lineage>
</organism>
<dbReference type="PANTHER" id="PTHR12374">
    <property type="entry name" value="TRANSCRIPTIONAL ADAPTOR 2 ADA2 -RELATED"/>
    <property type="match status" value="1"/>
</dbReference>
<keyword evidence="5" id="KW-0805">Transcription regulation</keyword>
<keyword evidence="4" id="KW-0862">Zinc</keyword>
<dbReference type="InterPro" id="IPR055141">
    <property type="entry name" value="TADA2A_B-like_dom"/>
</dbReference>
<protein>
    <recommendedName>
        <fullName evidence="18">Transcriptional adapter 2</fullName>
    </recommendedName>
</protein>
<evidence type="ECO:0000256" key="2">
    <source>
        <dbReference type="ARBA" id="ARBA00022723"/>
    </source>
</evidence>
<feature type="domain" description="HTH myb-type" evidence="15">
    <location>
        <begin position="286"/>
        <end position="333"/>
    </location>
</feature>
<dbReference type="GO" id="GO:0006357">
    <property type="term" value="P:regulation of transcription by RNA polymerase II"/>
    <property type="evidence" value="ECO:0007669"/>
    <property type="project" value="TreeGrafter"/>
</dbReference>
<dbReference type="Pfam" id="PF00249">
    <property type="entry name" value="Myb_DNA-binding"/>
    <property type="match status" value="1"/>
</dbReference>
<evidence type="ECO:0000259" key="12">
    <source>
        <dbReference type="PROSITE" id="PS50135"/>
    </source>
</evidence>
<dbReference type="InterPro" id="IPR009057">
    <property type="entry name" value="Homeodomain-like_sf"/>
</dbReference>
<dbReference type="Gene3D" id="1.10.10.10">
    <property type="entry name" value="Winged helix-like DNA-binding domain superfamily/Winged helix DNA-binding domain"/>
    <property type="match status" value="1"/>
</dbReference>
<accession>A0A507D1U5</accession>
<dbReference type="SUPFAM" id="SSF57850">
    <property type="entry name" value="RING/U-box"/>
    <property type="match status" value="1"/>
</dbReference>
<gene>
    <name evidence="16" type="ORF">SeLEV6574_g03924</name>
</gene>
<dbReference type="PROSITE" id="PS51293">
    <property type="entry name" value="SANT"/>
    <property type="match status" value="1"/>
</dbReference>
<evidence type="ECO:0000256" key="9">
    <source>
        <dbReference type="SAM" id="Coils"/>
    </source>
</evidence>
<evidence type="ECO:0000256" key="8">
    <source>
        <dbReference type="PROSITE-ProRule" id="PRU00228"/>
    </source>
</evidence>
<dbReference type="InterPro" id="IPR007526">
    <property type="entry name" value="SWIRM"/>
</dbReference>
<dbReference type="Pfam" id="PF22941">
    <property type="entry name" value="TADA2A-like_3rd"/>
    <property type="match status" value="1"/>
</dbReference>
<dbReference type="GO" id="GO:0003713">
    <property type="term" value="F:transcription coactivator activity"/>
    <property type="evidence" value="ECO:0007669"/>
    <property type="project" value="TreeGrafter"/>
</dbReference>
<evidence type="ECO:0000259" key="15">
    <source>
        <dbReference type="PROSITE" id="PS51294"/>
    </source>
</evidence>
<feature type="domain" description="Myb-like" evidence="11">
    <location>
        <begin position="286"/>
        <end position="329"/>
    </location>
</feature>
<proteinExistence type="predicted"/>
<dbReference type="FunFam" id="3.30.60.90:FF:000008">
    <property type="entry name" value="Transcriptional adapter 2"/>
    <property type="match status" value="1"/>
</dbReference>
<dbReference type="Gene3D" id="1.10.10.60">
    <property type="entry name" value="Homeodomain-like"/>
    <property type="match status" value="1"/>
</dbReference>
<dbReference type="CDD" id="cd02335">
    <property type="entry name" value="ZZ_ADA2"/>
    <property type="match status" value="1"/>
</dbReference>
<evidence type="ECO:0000256" key="4">
    <source>
        <dbReference type="ARBA" id="ARBA00022833"/>
    </source>
</evidence>
<dbReference type="SUPFAM" id="SSF46689">
    <property type="entry name" value="Homeodomain-like"/>
    <property type="match status" value="2"/>
</dbReference>
<keyword evidence="2" id="KW-0479">Metal-binding</keyword>
<feature type="domain" description="SWIRM" evidence="13">
    <location>
        <begin position="596"/>
        <end position="683"/>
    </location>
</feature>
<dbReference type="PROSITE" id="PS50135">
    <property type="entry name" value="ZF_ZZ_2"/>
    <property type="match status" value="1"/>
</dbReference>
<comment type="caution">
    <text evidence="16">The sequence shown here is derived from an EMBL/GenBank/DDBJ whole genome shotgun (WGS) entry which is preliminary data.</text>
</comment>
<feature type="domain" description="ZZ-type" evidence="12">
    <location>
        <begin position="223"/>
        <end position="279"/>
    </location>
</feature>
<evidence type="ECO:0000259" key="14">
    <source>
        <dbReference type="PROSITE" id="PS51293"/>
    </source>
</evidence>
<feature type="coiled-coil region" evidence="9">
    <location>
        <begin position="38"/>
        <end position="115"/>
    </location>
</feature>
<dbReference type="InterPro" id="IPR036388">
    <property type="entry name" value="WH-like_DNA-bd_sf"/>
</dbReference>
<dbReference type="GO" id="GO:0003682">
    <property type="term" value="F:chromatin binding"/>
    <property type="evidence" value="ECO:0007669"/>
    <property type="project" value="TreeGrafter"/>
</dbReference>
<evidence type="ECO:0000256" key="5">
    <source>
        <dbReference type="ARBA" id="ARBA00023015"/>
    </source>
</evidence>
<evidence type="ECO:0000313" key="16">
    <source>
        <dbReference type="EMBL" id="TPX45317.1"/>
    </source>
</evidence>
<evidence type="ECO:0000256" key="10">
    <source>
        <dbReference type="SAM" id="MobiDB-lite"/>
    </source>
</evidence>
<dbReference type="Proteomes" id="UP000320475">
    <property type="component" value="Unassembled WGS sequence"/>
</dbReference>
<name>A0A507D1U5_9FUNG</name>
<feature type="compositionally biased region" description="Basic and acidic residues" evidence="10">
    <location>
        <begin position="20"/>
        <end position="30"/>
    </location>
</feature>
<dbReference type="PROSITE" id="PS50934">
    <property type="entry name" value="SWIRM"/>
    <property type="match status" value="1"/>
</dbReference>
<feature type="domain" description="SANT" evidence="14">
    <location>
        <begin position="281"/>
        <end position="333"/>
    </location>
</feature>
<evidence type="ECO:0000259" key="13">
    <source>
        <dbReference type="PROSITE" id="PS50934"/>
    </source>
</evidence>
<evidence type="ECO:0000256" key="7">
    <source>
        <dbReference type="ARBA" id="ARBA00023242"/>
    </source>
</evidence>
<feature type="compositionally biased region" description="Polar residues" evidence="10">
    <location>
        <begin position="528"/>
        <end position="548"/>
    </location>
</feature>
<dbReference type="InterPro" id="IPR017884">
    <property type="entry name" value="SANT_dom"/>
</dbReference>
<dbReference type="GO" id="GO:0005634">
    <property type="term" value="C:nucleus"/>
    <property type="evidence" value="ECO:0007669"/>
    <property type="project" value="UniProtKB-SubCell"/>
</dbReference>
<feature type="region of interest" description="Disordered" evidence="10">
    <location>
        <begin position="1"/>
        <end position="30"/>
    </location>
</feature>
<dbReference type="PROSITE" id="PS01357">
    <property type="entry name" value="ZF_ZZ_1"/>
    <property type="match status" value="1"/>
</dbReference>
<feature type="region of interest" description="Disordered" evidence="10">
    <location>
        <begin position="355"/>
        <end position="379"/>
    </location>
</feature>
<dbReference type="InterPro" id="IPR043145">
    <property type="entry name" value="Znf_ZZ_sf"/>
</dbReference>
<dbReference type="Pfam" id="PF04433">
    <property type="entry name" value="SWIRM"/>
    <property type="match status" value="1"/>
</dbReference>
<evidence type="ECO:0000256" key="3">
    <source>
        <dbReference type="ARBA" id="ARBA00022771"/>
    </source>
</evidence>
<keyword evidence="3 8" id="KW-0863">Zinc-finger</keyword>
<dbReference type="InterPro" id="IPR017930">
    <property type="entry name" value="Myb_dom"/>
</dbReference>
<dbReference type="PANTHER" id="PTHR12374:SF20">
    <property type="entry name" value="TRANSCRIPTIONAL ADAPTER 2-ALPHA"/>
    <property type="match status" value="1"/>
</dbReference>
<evidence type="ECO:0000256" key="6">
    <source>
        <dbReference type="ARBA" id="ARBA00023163"/>
    </source>
</evidence>
<feature type="compositionally biased region" description="Basic and acidic residues" evidence="10">
    <location>
        <begin position="1"/>
        <end position="10"/>
    </location>
</feature>
<reference evidence="16 17" key="1">
    <citation type="journal article" date="2019" name="Sci. Rep.">
        <title>Comparative genomics of chytrid fungi reveal insights into the obligate biotrophic and pathogenic lifestyle of Synchytrium endobioticum.</title>
        <authorList>
            <person name="van de Vossenberg B.T.L.H."/>
            <person name="Warris S."/>
            <person name="Nguyen H.D.T."/>
            <person name="van Gent-Pelzer M.P.E."/>
            <person name="Joly D.L."/>
            <person name="van de Geest H.C."/>
            <person name="Bonants P.J.M."/>
            <person name="Smith D.S."/>
            <person name="Levesque C.A."/>
            <person name="van der Lee T.A.J."/>
        </authorList>
    </citation>
    <scope>NUCLEOTIDE SEQUENCE [LARGE SCALE GENOMIC DNA]</scope>
    <source>
        <strain evidence="16 17">LEV6574</strain>
    </source>
</reference>
<dbReference type="InterPro" id="IPR000433">
    <property type="entry name" value="Znf_ZZ"/>
</dbReference>
<dbReference type="Pfam" id="PF25299">
    <property type="entry name" value="ZZ_ADA2"/>
    <property type="match status" value="1"/>
</dbReference>
<evidence type="ECO:0000259" key="11">
    <source>
        <dbReference type="PROSITE" id="PS50090"/>
    </source>
</evidence>
<feature type="region of interest" description="Disordered" evidence="10">
    <location>
        <begin position="524"/>
        <end position="604"/>
    </location>
</feature>
<dbReference type="AlphaFoldDB" id="A0A507D1U5"/>
<dbReference type="InterPro" id="IPR001005">
    <property type="entry name" value="SANT/Myb"/>
</dbReference>
<dbReference type="InterPro" id="IPR041983">
    <property type="entry name" value="ADA2-like_ZZ"/>
</dbReference>
<dbReference type="SMART" id="SM00291">
    <property type="entry name" value="ZnF_ZZ"/>
    <property type="match status" value="1"/>
</dbReference>
<dbReference type="EMBL" id="QEAM01000144">
    <property type="protein sequence ID" value="TPX45317.1"/>
    <property type="molecule type" value="Genomic_DNA"/>
</dbReference>
<dbReference type="SMART" id="SM00717">
    <property type="entry name" value="SANT"/>
    <property type="match status" value="1"/>
</dbReference>
<dbReference type="Gene3D" id="3.30.60.90">
    <property type="match status" value="1"/>
</dbReference>
<evidence type="ECO:0000256" key="1">
    <source>
        <dbReference type="ARBA" id="ARBA00004123"/>
    </source>
</evidence>
<dbReference type="GO" id="GO:0008270">
    <property type="term" value="F:zinc ion binding"/>
    <property type="evidence" value="ECO:0007669"/>
    <property type="project" value="UniProtKB-KW"/>
</dbReference>
<keyword evidence="6" id="KW-0804">Transcription</keyword>
<dbReference type="GO" id="GO:0070461">
    <property type="term" value="C:SAGA-type complex"/>
    <property type="evidence" value="ECO:0007669"/>
    <property type="project" value="TreeGrafter"/>
</dbReference>
<evidence type="ECO:0000313" key="17">
    <source>
        <dbReference type="Proteomes" id="UP000320475"/>
    </source>
</evidence>
<sequence length="683" mass="77727">MPPKSKEKKSAGGNADPLTEEDKRSKVLEDNELLNKELEIKNATTAQLKTELADAKRQIASLEEQLELKAQDRVDLISDMSRTFRSMQKQKDTTIHTLEAQVVELKTKLDLLQITFTESLKKNEAAIFEKDTVIEDQNAKMGYMSAQFEAMLNETLNKITKKLEVVSARWQEGDNVHLSDVNQRRLADFHLTRLNLGSTVTKKRRRVNKNSDEPANADDEVFGQKYHCDICEKDITPVVRIRCAACTDYDLCVECFSTGKESGTHKNDHPYRVIQVLDFPIFQKDWTAEEELLLVEGLEIFGLGNWDQVSDHLGSKNAAECKAHYIHTFIASENWPLPDMSKDFDLSQKKKWTWNNAAPKKPAPGPKNARPLTSGPTNHDVAGYMPGRLEFETEVENEAENTVKDMVFEENEDPHESDLKVAVLDAYNNVLDRRYLRRKFVIDRGFLDFRKIQNQEKKRSKEEKDLLQRVRVYAKMQTAEDFDQLVDGLNAEGRLRDRIQVLQRWRRMGITTIKEAQEYERELERRMNSSSKAWPSFTGQDRSTSTGRQPIRPKYEDYVTSPVSRDTPPIGPSRSNSFGPPSTPMSAAPYSVPSGSGGRPPPSSLDITQADGVGLLSPAEQSLCSALRLLPRAYLVIKETLLKEQQAKGCLKKRAARELVRIDVNKTAKIYDFFHEMGWVSPA</sequence>
<dbReference type="VEuPathDB" id="FungiDB:SeMB42_g04203"/>
<keyword evidence="7" id="KW-0539">Nucleus</keyword>
<dbReference type="PROSITE" id="PS50090">
    <property type="entry name" value="MYB_LIKE"/>
    <property type="match status" value="1"/>
</dbReference>
<dbReference type="OrthoDB" id="270417at2759"/>
<dbReference type="PROSITE" id="PS51294">
    <property type="entry name" value="HTH_MYB"/>
    <property type="match status" value="1"/>
</dbReference>
<keyword evidence="9" id="KW-0175">Coiled coil</keyword>
<dbReference type="GO" id="GO:0006338">
    <property type="term" value="P:chromatin remodeling"/>
    <property type="evidence" value="ECO:0007669"/>
    <property type="project" value="TreeGrafter"/>
</dbReference>
<evidence type="ECO:0008006" key="18">
    <source>
        <dbReference type="Google" id="ProtNLM"/>
    </source>
</evidence>
<comment type="subcellular location">
    <subcellularLocation>
        <location evidence="1">Nucleus</location>
    </subcellularLocation>
</comment>